<protein>
    <submittedName>
        <fullName evidence="4">GlxA family transcriptional regulator</fullName>
    </submittedName>
</protein>
<dbReference type="InterPro" id="IPR052158">
    <property type="entry name" value="INH-QAR"/>
</dbReference>
<dbReference type="Gene3D" id="1.10.10.60">
    <property type="entry name" value="Homeodomain-like"/>
    <property type="match status" value="1"/>
</dbReference>
<keyword evidence="1" id="KW-0805">Transcription regulation</keyword>
<name>A0ABZ0VHK6_9HYPH</name>
<evidence type="ECO:0000259" key="3">
    <source>
        <dbReference type="PROSITE" id="PS01124"/>
    </source>
</evidence>
<dbReference type="PANTHER" id="PTHR43130:SF3">
    <property type="entry name" value="HTH-TYPE TRANSCRIPTIONAL REGULATOR RV1931C"/>
    <property type="match status" value="1"/>
</dbReference>
<dbReference type="InterPro" id="IPR002818">
    <property type="entry name" value="DJ-1/PfpI"/>
</dbReference>
<dbReference type="SMART" id="SM00342">
    <property type="entry name" value="HTH_ARAC"/>
    <property type="match status" value="1"/>
</dbReference>
<dbReference type="SUPFAM" id="SSF46689">
    <property type="entry name" value="Homeodomain-like"/>
    <property type="match status" value="2"/>
</dbReference>
<gene>
    <name evidence="4" type="ORF">U0R22_001024</name>
</gene>
<proteinExistence type="predicted"/>
<dbReference type="InterPro" id="IPR029062">
    <property type="entry name" value="Class_I_gatase-like"/>
</dbReference>
<sequence length="441" mass="48319">MGRRPGSLADIEQSFGGGVCPILTSYPGTKNVLTIVAKAFIFATTDRTSTRARLEVSINEALMRNMQTASFRCNFYLLPAFSLYAFSSAIEVLTLANEATGQNAYSCQVVSGDGQPVTSSCGITISPAVGLRSERDRNLRSTPAPIAIVCGGRSLPRNDSKLEAWLRECRHRRARLVGIGGGTFVLARAGVAEGRRCAVHWEQFPLFQEQFLSVIATQAAFERDGDLYTCSGGDASFDTFLDLVGRDHGVAVVNRICEKAVACRVRSAGDRQRLPPNSRIRFNHKAVVQIIDQMEAHICDPKSINGLVAAIGLTRRQVERLFKRELGRTPSRYYLELRLERAQLLLRTSRLSVIEIAIACGFVSASHFAKVYRIMHGCAPHQTRLFLREVGQDHPYNPLVGGQLGEKPGHIPATANRRLGDDIAEVAACASRLSSNTQRSS</sequence>
<dbReference type="EMBL" id="CP139858">
    <property type="protein sequence ID" value="WQB96937.1"/>
    <property type="molecule type" value="Genomic_DNA"/>
</dbReference>
<organism evidence="4 5">
    <name type="scientific">Mesorhizobium huakuii</name>
    <dbReference type="NCBI Taxonomy" id="28104"/>
    <lineage>
        <taxon>Bacteria</taxon>
        <taxon>Pseudomonadati</taxon>
        <taxon>Pseudomonadota</taxon>
        <taxon>Alphaproteobacteria</taxon>
        <taxon>Hyphomicrobiales</taxon>
        <taxon>Phyllobacteriaceae</taxon>
        <taxon>Mesorhizobium</taxon>
    </lineage>
</organism>
<dbReference type="CDD" id="cd03136">
    <property type="entry name" value="GATase1_AraC_ArgR_like"/>
    <property type="match status" value="1"/>
</dbReference>
<dbReference type="SUPFAM" id="SSF52317">
    <property type="entry name" value="Class I glutamine amidotransferase-like"/>
    <property type="match status" value="1"/>
</dbReference>
<reference evidence="4 5" key="1">
    <citation type="submission" date="2023-11" db="EMBL/GenBank/DDBJ databases">
        <authorList>
            <person name="Panchal A.K."/>
            <person name="Meaney J.S."/>
            <person name="Karas B.J."/>
            <person name="diCenzo G.C."/>
        </authorList>
    </citation>
    <scope>NUCLEOTIDE SEQUENCE [LARGE SCALE GENOMIC DNA]</scope>
    <source>
        <strain evidence="4 5">NZP2235</strain>
    </source>
</reference>
<dbReference type="PROSITE" id="PS01124">
    <property type="entry name" value="HTH_ARAC_FAMILY_2"/>
    <property type="match status" value="1"/>
</dbReference>
<dbReference type="RefSeq" id="WP_318013389.1">
    <property type="nucleotide sequence ID" value="NZ_CP139858.1"/>
</dbReference>
<evidence type="ECO:0000313" key="4">
    <source>
        <dbReference type="EMBL" id="WQB96937.1"/>
    </source>
</evidence>
<dbReference type="InterPro" id="IPR018060">
    <property type="entry name" value="HTH_AraC"/>
</dbReference>
<evidence type="ECO:0000256" key="2">
    <source>
        <dbReference type="ARBA" id="ARBA00023163"/>
    </source>
</evidence>
<keyword evidence="2" id="KW-0804">Transcription</keyword>
<dbReference type="Pfam" id="PF01965">
    <property type="entry name" value="DJ-1_PfpI"/>
    <property type="match status" value="1"/>
</dbReference>
<evidence type="ECO:0000256" key="1">
    <source>
        <dbReference type="ARBA" id="ARBA00023015"/>
    </source>
</evidence>
<dbReference type="InterPro" id="IPR009057">
    <property type="entry name" value="Homeodomain-like_sf"/>
</dbReference>
<dbReference type="PANTHER" id="PTHR43130">
    <property type="entry name" value="ARAC-FAMILY TRANSCRIPTIONAL REGULATOR"/>
    <property type="match status" value="1"/>
</dbReference>
<keyword evidence="5" id="KW-1185">Reference proteome</keyword>
<dbReference type="Pfam" id="PF12833">
    <property type="entry name" value="HTH_18"/>
    <property type="match status" value="1"/>
</dbReference>
<dbReference type="Gene3D" id="3.40.50.880">
    <property type="match status" value="1"/>
</dbReference>
<evidence type="ECO:0000313" key="5">
    <source>
        <dbReference type="Proteomes" id="UP001322481"/>
    </source>
</evidence>
<dbReference type="Proteomes" id="UP001322481">
    <property type="component" value="Chromosome"/>
</dbReference>
<feature type="domain" description="HTH araC/xylS-type" evidence="3">
    <location>
        <begin position="288"/>
        <end position="386"/>
    </location>
</feature>
<accession>A0ABZ0VHK6</accession>